<evidence type="ECO:0000313" key="2">
    <source>
        <dbReference type="EMBL" id="KHN33937.1"/>
    </source>
</evidence>
<evidence type="ECO:0000256" key="1">
    <source>
        <dbReference type="SAM" id="MobiDB-lite"/>
    </source>
</evidence>
<organism evidence="2">
    <name type="scientific">Glycine soja</name>
    <name type="common">Wild soybean</name>
    <dbReference type="NCBI Taxonomy" id="3848"/>
    <lineage>
        <taxon>Eukaryota</taxon>
        <taxon>Viridiplantae</taxon>
        <taxon>Streptophyta</taxon>
        <taxon>Embryophyta</taxon>
        <taxon>Tracheophyta</taxon>
        <taxon>Spermatophyta</taxon>
        <taxon>Magnoliopsida</taxon>
        <taxon>eudicotyledons</taxon>
        <taxon>Gunneridae</taxon>
        <taxon>Pentapetalae</taxon>
        <taxon>rosids</taxon>
        <taxon>fabids</taxon>
        <taxon>Fabales</taxon>
        <taxon>Fabaceae</taxon>
        <taxon>Papilionoideae</taxon>
        <taxon>50 kb inversion clade</taxon>
        <taxon>NPAAA clade</taxon>
        <taxon>indigoferoid/millettioid clade</taxon>
        <taxon>Phaseoleae</taxon>
        <taxon>Glycine</taxon>
        <taxon>Glycine subgen. Soja</taxon>
    </lineage>
</organism>
<dbReference type="AlphaFoldDB" id="A0A0B2RQ35"/>
<feature type="compositionally biased region" description="Basic and acidic residues" evidence="1">
    <location>
        <begin position="102"/>
        <end position="112"/>
    </location>
</feature>
<feature type="region of interest" description="Disordered" evidence="1">
    <location>
        <begin position="171"/>
        <end position="193"/>
    </location>
</feature>
<evidence type="ECO:0000313" key="4">
    <source>
        <dbReference type="Proteomes" id="UP000289340"/>
    </source>
</evidence>
<dbReference type="Proteomes" id="UP000289340">
    <property type="component" value="Chromosome 6"/>
</dbReference>
<dbReference type="EMBL" id="KN649403">
    <property type="protein sequence ID" value="KHN33937.1"/>
    <property type="molecule type" value="Genomic_DNA"/>
</dbReference>
<dbReference type="Gramene" id="XM_028382188.1">
    <property type="protein sequence ID" value="XP_028237989.1"/>
    <property type="gene ID" value="LOC114417086"/>
</dbReference>
<dbReference type="Proteomes" id="UP000053555">
    <property type="component" value="Unassembled WGS sequence"/>
</dbReference>
<reference evidence="3 4" key="2">
    <citation type="submission" date="2018-09" db="EMBL/GenBank/DDBJ databases">
        <title>A high-quality reference genome of wild soybean provides a powerful tool to mine soybean genomes.</title>
        <authorList>
            <person name="Xie M."/>
            <person name="Chung C.Y.L."/>
            <person name="Li M.-W."/>
            <person name="Wong F.-L."/>
            <person name="Chan T.-F."/>
            <person name="Lam H.-M."/>
        </authorList>
    </citation>
    <scope>NUCLEOTIDE SEQUENCE [LARGE SCALE GENOMIC DNA]</scope>
    <source>
        <strain evidence="4">cv. W05</strain>
        <tissue evidence="3">Hypocotyl of etiolated seedlings</tissue>
    </source>
</reference>
<sequence length="243" mass="27674">MAAEHVLRLLDSFWFEASILSNKTLSNSISHDHNKVVEEVLPLDDAKLLLVPTPTLEVRSYSDQNLDSTTCLLCDYSQSPNSVLTPQRLRTIPSEREIREFSSGNHGKEGMSIKRKQKSFGHGRRARKVRTSRSLSELEFKELKGFMDLGFVFSEEDKDSKLASLIPGLQRLGREEDEEGQGDDQSVVSDNNNKPYLSEAWDVLDQREMGNPLLNWRVPARGNEIDMKDNLRFWAHTVASIVR</sequence>
<protein>
    <recommendedName>
        <fullName evidence="5">DUF1685 domain-containing protein</fullName>
    </recommendedName>
</protein>
<feature type="region of interest" description="Disordered" evidence="1">
    <location>
        <begin position="102"/>
        <end position="126"/>
    </location>
</feature>
<keyword evidence="4" id="KW-1185">Reference proteome</keyword>
<proteinExistence type="predicted"/>
<evidence type="ECO:0008006" key="5">
    <source>
        <dbReference type="Google" id="ProtNLM"/>
    </source>
</evidence>
<accession>A0A0B2RQ35</accession>
<dbReference type="PANTHER" id="PTHR33785:SF12">
    <property type="entry name" value="DUF1685 FAMILY PROTEIN"/>
    <property type="match status" value="1"/>
</dbReference>
<dbReference type="EMBL" id="QZWG01000006">
    <property type="protein sequence ID" value="RZC09467.1"/>
    <property type="molecule type" value="Genomic_DNA"/>
</dbReference>
<evidence type="ECO:0000313" key="3">
    <source>
        <dbReference type="EMBL" id="RZC09467.1"/>
    </source>
</evidence>
<feature type="compositionally biased region" description="Basic residues" evidence="1">
    <location>
        <begin position="113"/>
        <end position="126"/>
    </location>
</feature>
<name>A0A0B2RQ35_GLYSO</name>
<gene>
    <name evidence="3" type="ORF">D0Y65_015985</name>
    <name evidence="2" type="ORF">glysoja_036744</name>
</gene>
<reference evidence="2" key="1">
    <citation type="submission" date="2014-07" db="EMBL/GenBank/DDBJ databases">
        <title>Identification of a novel salt tolerance gene in wild soybean by whole-genome sequencing.</title>
        <authorList>
            <person name="Lam H.-M."/>
            <person name="Qi X."/>
            <person name="Li M.-W."/>
            <person name="Liu X."/>
            <person name="Xie M."/>
            <person name="Ni M."/>
            <person name="Xu X."/>
        </authorList>
    </citation>
    <scope>NUCLEOTIDE SEQUENCE [LARGE SCALE GENOMIC DNA]</scope>
    <source>
        <tissue evidence="2">Root</tissue>
    </source>
</reference>
<dbReference type="PANTHER" id="PTHR33785">
    <property type="entry name" value="OS06G0550800 PROTEIN"/>
    <property type="match status" value="1"/>
</dbReference>